<dbReference type="SUPFAM" id="SSF47789">
    <property type="entry name" value="C-terminal domain of RNA polymerase alpha subunit"/>
    <property type="match status" value="1"/>
</dbReference>
<dbReference type="STRING" id="947013.SAMN04488109_6368"/>
<sequence length="101" mass="11132">MSPSKKNLRVCKQGHTYYKSSDCPTCPVCEQERKPDSGFLALLGAPARRALENAGISTLKQLSLQSEREILMLHGMGPSSLPKLRTALATEGLSFRKDVER</sequence>
<dbReference type="Gene3D" id="1.10.150.20">
    <property type="entry name" value="5' to 3' exonuclease, C-terminal subdomain"/>
    <property type="match status" value="1"/>
</dbReference>
<accession>A0A1M5XBQ4</accession>
<protein>
    <recommendedName>
        <fullName evidence="3">RNA polymerase, alpha chain C terminal domain</fullName>
    </recommendedName>
</protein>
<dbReference type="NCBIfam" id="NF005841">
    <property type="entry name" value="PRK07758.1"/>
    <property type="match status" value="1"/>
</dbReference>
<evidence type="ECO:0008006" key="3">
    <source>
        <dbReference type="Google" id="ProtNLM"/>
    </source>
</evidence>
<keyword evidence="2" id="KW-1185">Reference proteome</keyword>
<reference evidence="1 2" key="1">
    <citation type="submission" date="2016-11" db="EMBL/GenBank/DDBJ databases">
        <authorList>
            <person name="Jaros S."/>
            <person name="Januszkiewicz K."/>
            <person name="Wedrychowicz H."/>
        </authorList>
    </citation>
    <scope>NUCLEOTIDE SEQUENCE [LARGE SCALE GENOMIC DNA]</scope>
    <source>
        <strain evidence="1 2">DSM 24574</strain>
    </source>
</reference>
<dbReference type="Proteomes" id="UP000184212">
    <property type="component" value="Unassembled WGS sequence"/>
</dbReference>
<dbReference type="EMBL" id="FQWQ01000006">
    <property type="protein sequence ID" value="SHH97250.1"/>
    <property type="molecule type" value="Genomic_DNA"/>
</dbReference>
<dbReference type="RefSeq" id="WP_073142669.1">
    <property type="nucleotide sequence ID" value="NZ_FQWQ01000006.1"/>
</dbReference>
<gene>
    <name evidence="1" type="ORF">SAMN04488109_6368</name>
</gene>
<dbReference type="OrthoDB" id="7950977at2"/>
<dbReference type="AlphaFoldDB" id="A0A1M5XBQ4"/>
<evidence type="ECO:0000313" key="1">
    <source>
        <dbReference type="EMBL" id="SHH97250.1"/>
    </source>
</evidence>
<evidence type="ECO:0000313" key="2">
    <source>
        <dbReference type="Proteomes" id="UP000184212"/>
    </source>
</evidence>
<name>A0A1M5XBQ4_9BACT</name>
<proteinExistence type="predicted"/>
<organism evidence="1 2">
    <name type="scientific">Chryseolinea serpens</name>
    <dbReference type="NCBI Taxonomy" id="947013"/>
    <lineage>
        <taxon>Bacteria</taxon>
        <taxon>Pseudomonadati</taxon>
        <taxon>Bacteroidota</taxon>
        <taxon>Cytophagia</taxon>
        <taxon>Cytophagales</taxon>
        <taxon>Fulvivirgaceae</taxon>
        <taxon>Chryseolinea</taxon>
    </lineage>
</organism>